<dbReference type="GO" id="GO:0005886">
    <property type="term" value="C:plasma membrane"/>
    <property type="evidence" value="ECO:0007669"/>
    <property type="project" value="UniProtKB-SubCell"/>
</dbReference>
<evidence type="ECO:0000256" key="1">
    <source>
        <dbReference type="ARBA" id="ARBA00004196"/>
    </source>
</evidence>
<evidence type="ECO:0000259" key="13">
    <source>
        <dbReference type="Pfam" id="PF04413"/>
    </source>
</evidence>
<dbReference type="Pfam" id="PF00534">
    <property type="entry name" value="Glycos_transf_1"/>
    <property type="match status" value="1"/>
</dbReference>
<evidence type="ECO:0000256" key="9">
    <source>
        <dbReference type="PIRSR" id="PIRSR639901-1"/>
    </source>
</evidence>
<dbReference type="SUPFAM" id="SSF53756">
    <property type="entry name" value="UDP-Glycosyltransferase/glycogen phosphorylase"/>
    <property type="match status" value="1"/>
</dbReference>
<evidence type="ECO:0000256" key="6">
    <source>
        <dbReference type="ARBA" id="ARBA00022679"/>
    </source>
</evidence>
<feature type="domain" description="Glycosyl transferase family 1" evidence="12">
    <location>
        <begin position="253"/>
        <end position="405"/>
    </location>
</feature>
<organism evidence="14 15">
    <name type="scientific">Acinetobacter larvae</name>
    <dbReference type="NCBI Taxonomy" id="1789224"/>
    <lineage>
        <taxon>Bacteria</taxon>
        <taxon>Pseudomonadati</taxon>
        <taxon>Pseudomonadota</taxon>
        <taxon>Gammaproteobacteria</taxon>
        <taxon>Moraxellales</taxon>
        <taxon>Moraxellaceae</taxon>
        <taxon>Acinetobacter</taxon>
    </lineage>
</organism>
<dbReference type="GO" id="GO:0043842">
    <property type="term" value="F:Kdo transferase activity"/>
    <property type="evidence" value="ECO:0007669"/>
    <property type="project" value="UniProtKB-EC"/>
</dbReference>
<feature type="active site" description="Proton acceptor" evidence="9">
    <location>
        <position position="61"/>
    </location>
</feature>
<dbReference type="Gene3D" id="3.40.50.2000">
    <property type="entry name" value="Glycogen Phosphorylase B"/>
    <property type="match status" value="1"/>
</dbReference>
<dbReference type="GO" id="GO:0009244">
    <property type="term" value="P:lipopolysaccharide core region biosynthetic process"/>
    <property type="evidence" value="ECO:0007669"/>
    <property type="project" value="UniProtKB-UniRule"/>
</dbReference>
<keyword evidence="6 11" id="KW-0808">Transferase</keyword>
<accession>A0A1B2M382</accession>
<keyword evidence="5" id="KW-0997">Cell inner membrane</keyword>
<proteinExistence type="inferred from homology"/>
<comment type="similarity">
    <text evidence="11">Belongs to the glycosyltransferase group 1 family.</text>
</comment>
<evidence type="ECO:0000256" key="8">
    <source>
        <dbReference type="ARBA" id="ARBA00049183"/>
    </source>
</evidence>
<evidence type="ECO:0000256" key="5">
    <source>
        <dbReference type="ARBA" id="ARBA00022519"/>
    </source>
</evidence>
<comment type="subcellular location">
    <subcellularLocation>
        <location evidence="1">Cell envelope</location>
    </subcellularLocation>
    <subcellularLocation>
        <location evidence="11">Cell membrane</location>
    </subcellularLocation>
</comment>
<dbReference type="UniPathway" id="UPA00958"/>
<evidence type="ECO:0000256" key="3">
    <source>
        <dbReference type="ARBA" id="ARBA00012621"/>
    </source>
</evidence>
<comment type="pathway">
    <text evidence="2 11">Bacterial outer membrane biogenesis; LPS core biosynthesis.</text>
</comment>
<evidence type="ECO:0000256" key="11">
    <source>
        <dbReference type="RuleBase" id="RU365103"/>
    </source>
</evidence>
<dbReference type="RefSeq" id="WP_067558357.1">
    <property type="nucleotide sequence ID" value="NZ_CP016895.1"/>
</dbReference>
<evidence type="ECO:0000313" key="14">
    <source>
        <dbReference type="EMBL" id="AOA59639.1"/>
    </source>
</evidence>
<feature type="site" description="Transition state stabilizer" evidence="10">
    <location>
        <position position="134"/>
    </location>
</feature>
<feature type="site" description="Transition state stabilizer" evidence="10">
    <location>
        <position position="212"/>
    </location>
</feature>
<dbReference type="OrthoDB" id="9789797at2"/>
<dbReference type="InterPro" id="IPR039901">
    <property type="entry name" value="Kdotransferase"/>
</dbReference>
<comment type="catalytic activity">
    <reaction evidence="8 11">
        <text>lipid IVA (E. coli) + CMP-3-deoxy-beta-D-manno-octulosonate = alpha-Kdo-(2-&gt;6)-lipid IVA (E. coli) + CMP + H(+)</text>
        <dbReference type="Rhea" id="RHEA:28066"/>
        <dbReference type="ChEBI" id="CHEBI:15378"/>
        <dbReference type="ChEBI" id="CHEBI:58603"/>
        <dbReference type="ChEBI" id="CHEBI:60364"/>
        <dbReference type="ChEBI" id="CHEBI:60377"/>
        <dbReference type="ChEBI" id="CHEBI:85987"/>
        <dbReference type="EC" id="2.4.99.12"/>
    </reaction>
</comment>
<dbReference type="EMBL" id="CP016895">
    <property type="protein sequence ID" value="AOA59639.1"/>
    <property type="molecule type" value="Genomic_DNA"/>
</dbReference>
<dbReference type="InterPro" id="IPR038107">
    <property type="entry name" value="Glycos_transf_N_sf"/>
</dbReference>
<dbReference type="PANTHER" id="PTHR42755">
    <property type="entry name" value="3-DEOXY-MANNO-OCTULOSONATE CYTIDYLYLTRANSFERASE"/>
    <property type="match status" value="1"/>
</dbReference>
<dbReference type="GO" id="GO:0030313">
    <property type="term" value="C:cell envelope"/>
    <property type="evidence" value="ECO:0007669"/>
    <property type="project" value="UniProtKB-SubCell"/>
</dbReference>
<evidence type="ECO:0000256" key="7">
    <source>
        <dbReference type="ARBA" id="ARBA00031445"/>
    </source>
</evidence>
<dbReference type="STRING" id="1789224.BFG52_15655"/>
<keyword evidence="15" id="KW-1185">Reference proteome</keyword>
<dbReference type="PANTHER" id="PTHR42755:SF1">
    <property type="entry name" value="3-DEOXY-D-MANNO-OCTULOSONIC ACID TRANSFERASE, MITOCHONDRIAL-RELATED"/>
    <property type="match status" value="1"/>
</dbReference>
<evidence type="ECO:0000256" key="10">
    <source>
        <dbReference type="PIRSR" id="PIRSR639901-2"/>
    </source>
</evidence>
<dbReference type="EC" id="2.4.99.12" evidence="3 11"/>
<evidence type="ECO:0000256" key="2">
    <source>
        <dbReference type="ARBA" id="ARBA00004713"/>
    </source>
</evidence>
<keyword evidence="11" id="KW-1003">Cell membrane</keyword>
<gene>
    <name evidence="14" type="ORF">BFG52_15655</name>
</gene>
<evidence type="ECO:0000256" key="4">
    <source>
        <dbReference type="ARBA" id="ARBA00019077"/>
    </source>
</evidence>
<dbReference type="GO" id="GO:0009245">
    <property type="term" value="P:lipid A biosynthetic process"/>
    <property type="evidence" value="ECO:0007669"/>
    <property type="project" value="TreeGrafter"/>
</dbReference>
<dbReference type="Gene3D" id="3.40.50.11720">
    <property type="entry name" value="3-Deoxy-D-manno-octulosonic-acid transferase, N-terminal domain"/>
    <property type="match status" value="1"/>
</dbReference>
<dbReference type="InterPro" id="IPR007507">
    <property type="entry name" value="Glycos_transf_N"/>
</dbReference>
<feature type="domain" description="3-deoxy-D-manno-octulosonic-acid transferase N-terminal" evidence="13">
    <location>
        <begin position="37"/>
        <end position="215"/>
    </location>
</feature>
<evidence type="ECO:0000259" key="12">
    <source>
        <dbReference type="Pfam" id="PF00534"/>
    </source>
</evidence>
<name>A0A1B2M382_9GAMM</name>
<comment type="function">
    <text evidence="11">Involved in lipopolysaccharide (LPS) biosynthesis. Catalyzes the transfer of 3-deoxy-D-manno-octulosonate (Kdo) residue(s) from CMP-Kdo to lipid IV(A), the tetraacyldisaccharide-1,4'-bisphosphate precursor of lipid A.</text>
</comment>
<protein>
    <recommendedName>
        <fullName evidence="4 11">3-deoxy-D-manno-octulosonic acid transferase</fullName>
        <shortName evidence="11">Kdo transferase</shortName>
        <ecNumber evidence="3 11">2.4.99.12</ecNumber>
    </recommendedName>
    <alternativeName>
        <fullName evidence="7 11">Lipid IV(A) 3-deoxy-D-manno-octulosonic acid transferase</fullName>
    </alternativeName>
</protein>
<dbReference type="Pfam" id="PF04413">
    <property type="entry name" value="Glycos_transf_N"/>
    <property type="match status" value="1"/>
</dbReference>
<dbReference type="InterPro" id="IPR001296">
    <property type="entry name" value="Glyco_trans_1"/>
</dbReference>
<keyword evidence="11" id="KW-0448">Lipopolysaccharide biosynthesis</keyword>
<dbReference type="KEGG" id="ala:BFG52_15655"/>
<dbReference type="Proteomes" id="UP000093391">
    <property type="component" value="Chromosome"/>
</dbReference>
<keyword evidence="5" id="KW-0472">Membrane</keyword>
<evidence type="ECO:0000313" key="15">
    <source>
        <dbReference type="Proteomes" id="UP000093391"/>
    </source>
</evidence>
<reference evidence="14 15" key="1">
    <citation type="submission" date="2016-08" db="EMBL/GenBank/DDBJ databases">
        <authorList>
            <person name="Seilhamer J.J."/>
        </authorList>
    </citation>
    <scope>NUCLEOTIDE SEQUENCE [LARGE SCALE GENOMIC DNA]</scope>
    <source>
        <strain evidence="14 15">BRTC-1</strain>
    </source>
</reference>
<sequence length="432" mass="48655">MATPFWYNAALAIAKPLYRWRIKKRADTPSQYQAECLERFGPFQAVKNLHCIWFHAVSVGETNAAQPLIEHYLKQGHAVLVTNTTKTGQARAKALFLNSPYQALFQAVYLPADQRHLIVDFLNQYQPRLLALVETELWPNLLDQVHARHIPCLLINARLSEKSAQSYARLPKLTANMLKCLTQLLAQDADTQQRYLALGMPAAQSQIVGSIKYDIQAQQTALQAAQQLQQQWHLQHRKIVILASTHAPEERVLLEALKDYLQQNRHALCIVVPRHPERFEEVFNQIQQLALTVQRRSLAQPIQADTQVYLADSMGELWLWYALSQVAYVGGSLNEPGGGHNILEPLSLGLATVIGPNYFNFQSIVTEFKQAQAIAIQNNAADIAQSIVQCLEQPEFAAQYQQHAQSVLARNQGSLQRHIQAIDLALQPESAT</sequence>
<dbReference type="AlphaFoldDB" id="A0A1B2M382"/>